<protein>
    <submittedName>
        <fullName evidence="1">DUF4278 domain-containing protein</fullName>
    </submittedName>
</protein>
<dbReference type="EMBL" id="JTJC03000003">
    <property type="protein sequence ID" value="NHC35847.1"/>
    <property type="molecule type" value="Genomic_DNA"/>
</dbReference>
<evidence type="ECO:0000313" key="2">
    <source>
        <dbReference type="Proteomes" id="UP000031532"/>
    </source>
</evidence>
<dbReference type="Proteomes" id="UP000031532">
    <property type="component" value="Unassembled WGS sequence"/>
</dbReference>
<evidence type="ECO:0000313" key="1">
    <source>
        <dbReference type="EMBL" id="NHC35847.1"/>
    </source>
</evidence>
<dbReference type="Pfam" id="PF14105">
    <property type="entry name" value="DUF4278"/>
    <property type="match status" value="1"/>
</dbReference>
<accession>A0A9X5E888</accession>
<reference evidence="1 2" key="1">
    <citation type="journal article" date="2015" name="Genome Announc.">
        <title>Draft Genome Sequence of the Terrestrial Cyanobacterium Scytonema millei VB511283, Isolated from Eastern India.</title>
        <authorList>
            <person name="Sen D."/>
            <person name="Chandrababunaidu M.M."/>
            <person name="Singh D."/>
            <person name="Sanghi N."/>
            <person name="Ghorai A."/>
            <person name="Mishra G.P."/>
            <person name="Madduluri M."/>
            <person name="Adhikary S.P."/>
            <person name="Tripathy S."/>
        </authorList>
    </citation>
    <scope>NUCLEOTIDE SEQUENCE [LARGE SCALE GENOMIC DNA]</scope>
    <source>
        <strain evidence="1 2">VB511283</strain>
    </source>
</reference>
<dbReference type="InterPro" id="IPR025458">
    <property type="entry name" value="DUF4278"/>
</dbReference>
<comment type="caution">
    <text evidence="1">The sequence shown here is derived from an EMBL/GenBank/DDBJ whole genome shotgun (WGS) entry which is preliminary data.</text>
</comment>
<name>A0A9X5E888_9CYAN</name>
<gene>
    <name evidence="1" type="ORF">QH73_0014495</name>
</gene>
<dbReference type="OrthoDB" id="583400at2"/>
<dbReference type="AlphaFoldDB" id="A0A9X5E888"/>
<dbReference type="RefSeq" id="WP_132867042.1">
    <property type="nucleotide sequence ID" value="NZ_JTJC03000003.1"/>
</dbReference>
<proteinExistence type="predicted"/>
<organism evidence="1 2">
    <name type="scientific">Scytonema millei VB511283</name>
    <dbReference type="NCBI Taxonomy" id="1245923"/>
    <lineage>
        <taxon>Bacteria</taxon>
        <taxon>Bacillati</taxon>
        <taxon>Cyanobacteriota</taxon>
        <taxon>Cyanophyceae</taxon>
        <taxon>Nostocales</taxon>
        <taxon>Scytonemataceae</taxon>
        <taxon>Scytonema</taxon>
    </lineage>
</organism>
<keyword evidence="2" id="KW-1185">Reference proteome</keyword>
<sequence length="57" mass="6311">MQLSYRGLAYTKSNQSLQVVTKQVVGKYRGVSFGSRPAAPAIAPQPTRHLKYRGLAY</sequence>